<evidence type="ECO:0000313" key="1">
    <source>
        <dbReference type="EMBL" id="AEI45635.1"/>
    </source>
</evidence>
<sequence>MGRIGQQFVFLRLTIWHDNKQQTAGTILRDGPVLMTVVQAGTHVSIKRPAAAY</sequence>
<dbReference type="Proteomes" id="UP000006620">
    <property type="component" value="Chromosome"/>
</dbReference>
<dbReference type="HOGENOM" id="CLU_3064266_0_0_9"/>
<dbReference type="AlphaFoldDB" id="F8FM09"/>
<dbReference type="EMBL" id="CP002869">
    <property type="protein sequence ID" value="AEI45635.1"/>
    <property type="molecule type" value="Genomic_DNA"/>
</dbReference>
<evidence type="ECO:0000313" key="2">
    <source>
        <dbReference type="Proteomes" id="UP000006620"/>
    </source>
</evidence>
<accession>F8FM09</accession>
<reference evidence="2" key="1">
    <citation type="submission" date="2011-06" db="EMBL/GenBank/DDBJ databases">
        <title>Complete genome sequence of Paenibacillus mucilaginosus KNP414.</title>
        <authorList>
            <person name="Wang J."/>
            <person name="Hu S."/>
            <person name="Hu X."/>
            <person name="Zhang B."/>
            <person name="Dong D."/>
            <person name="Zhang S."/>
            <person name="Zhao K."/>
            <person name="Wu D."/>
        </authorList>
    </citation>
    <scope>NUCLEOTIDE SEQUENCE [LARGE SCALE GENOMIC DNA]</scope>
    <source>
        <strain evidence="2">KNP414</strain>
    </source>
</reference>
<gene>
    <name evidence="1" type="ordered locus">KNP414_07125</name>
</gene>
<reference evidence="1 2" key="2">
    <citation type="journal article" date="2013" name="Genome Announc.">
        <title>Genome Sequence of Growth-Improving Paenibacillus mucilaginosus Strain KNP414.</title>
        <authorList>
            <person name="Lu J.J."/>
            <person name="Wang J.F."/>
            <person name="Hu X.F."/>
        </authorList>
    </citation>
    <scope>NUCLEOTIDE SEQUENCE [LARGE SCALE GENOMIC DNA]</scope>
    <source>
        <strain evidence="1 2">KNP414</strain>
    </source>
</reference>
<protein>
    <submittedName>
        <fullName evidence="1">Uncharacterized protein</fullName>
    </submittedName>
</protein>
<proteinExistence type="predicted"/>
<name>F8FM09_PAEMK</name>
<dbReference type="KEGG" id="pms:KNP414_07125"/>
<organism evidence="1 2">
    <name type="scientific">Paenibacillus mucilaginosus (strain KNP414)</name>
    <dbReference type="NCBI Taxonomy" id="1036673"/>
    <lineage>
        <taxon>Bacteria</taxon>
        <taxon>Bacillati</taxon>
        <taxon>Bacillota</taxon>
        <taxon>Bacilli</taxon>
        <taxon>Bacillales</taxon>
        <taxon>Paenibacillaceae</taxon>
        <taxon>Paenibacillus</taxon>
    </lineage>
</organism>